<name>J9GQR1_9ZZZZ</name>
<accession>J9GQR1</accession>
<sequence length="30" mass="3452">SWYLALLAHWLVHCHGYVGSFLQGHTLDQV</sequence>
<feature type="non-terminal residue" evidence="1">
    <location>
        <position position="1"/>
    </location>
</feature>
<organism evidence="1">
    <name type="scientific">gut metagenome</name>
    <dbReference type="NCBI Taxonomy" id="749906"/>
    <lineage>
        <taxon>unclassified sequences</taxon>
        <taxon>metagenomes</taxon>
        <taxon>organismal metagenomes</taxon>
    </lineage>
</organism>
<protein>
    <submittedName>
        <fullName evidence="1">Uncharacterized protein</fullName>
    </submittedName>
</protein>
<evidence type="ECO:0000313" key="1">
    <source>
        <dbReference type="EMBL" id="EJX02410.1"/>
    </source>
</evidence>
<gene>
    <name evidence="1" type="ORF">EVA_09483</name>
</gene>
<dbReference type="EMBL" id="AMCI01002551">
    <property type="protein sequence ID" value="EJX02410.1"/>
    <property type="molecule type" value="Genomic_DNA"/>
</dbReference>
<reference evidence="1" key="1">
    <citation type="journal article" date="2012" name="PLoS ONE">
        <title>Gene sets for utilization of primary and secondary nutrition supplies in the distal gut of endangered iberian lynx.</title>
        <authorList>
            <person name="Alcaide M."/>
            <person name="Messina E."/>
            <person name="Richter M."/>
            <person name="Bargiela R."/>
            <person name="Peplies J."/>
            <person name="Huws S.A."/>
            <person name="Newbold C.J."/>
            <person name="Golyshin P.N."/>
            <person name="Simon M.A."/>
            <person name="Lopez G."/>
            <person name="Yakimov M.M."/>
            <person name="Ferrer M."/>
        </authorList>
    </citation>
    <scope>NUCLEOTIDE SEQUENCE</scope>
</reference>
<proteinExistence type="predicted"/>
<comment type="caution">
    <text evidence="1">The sequence shown here is derived from an EMBL/GenBank/DDBJ whole genome shotgun (WGS) entry which is preliminary data.</text>
</comment>
<dbReference type="AlphaFoldDB" id="J9GQR1"/>